<dbReference type="GO" id="GO:0032543">
    <property type="term" value="P:mitochondrial translation"/>
    <property type="evidence" value="ECO:0007669"/>
    <property type="project" value="UniProtKB-UniRule"/>
</dbReference>
<reference evidence="12" key="2">
    <citation type="submission" date="2025-09" db="UniProtKB">
        <authorList>
            <consortium name="Ensembl"/>
        </authorList>
    </citation>
    <scope>IDENTIFICATION</scope>
</reference>
<dbReference type="Gene3D" id="1.10.150.380">
    <property type="entry name" value="GatB domain, N-terminal subdomain"/>
    <property type="match status" value="1"/>
</dbReference>
<comment type="subunit">
    <text evidence="2">Heterotrimer of A, B and C subunits.</text>
</comment>
<dbReference type="Pfam" id="PF02934">
    <property type="entry name" value="GatB_N"/>
    <property type="match status" value="1"/>
</dbReference>
<dbReference type="InterPro" id="IPR003789">
    <property type="entry name" value="Asn/Gln_tRNA_amidoTrase-B-like"/>
</dbReference>
<evidence type="ECO:0000256" key="4">
    <source>
        <dbReference type="ARBA" id="ARBA00022741"/>
    </source>
</evidence>
<comment type="catalytic activity">
    <reaction evidence="9 10">
        <text>L-glutamyl-tRNA(Gln) + L-glutamine + ATP + H2O = L-glutaminyl-tRNA(Gln) + L-glutamate + ADP + phosphate + H(+)</text>
        <dbReference type="Rhea" id="RHEA:17521"/>
        <dbReference type="Rhea" id="RHEA-COMP:9681"/>
        <dbReference type="Rhea" id="RHEA-COMP:9684"/>
        <dbReference type="ChEBI" id="CHEBI:15377"/>
        <dbReference type="ChEBI" id="CHEBI:15378"/>
        <dbReference type="ChEBI" id="CHEBI:29985"/>
        <dbReference type="ChEBI" id="CHEBI:30616"/>
        <dbReference type="ChEBI" id="CHEBI:43474"/>
        <dbReference type="ChEBI" id="CHEBI:58359"/>
        <dbReference type="ChEBI" id="CHEBI:78520"/>
        <dbReference type="ChEBI" id="CHEBI:78521"/>
        <dbReference type="ChEBI" id="CHEBI:456216"/>
    </reaction>
</comment>
<evidence type="ECO:0000256" key="6">
    <source>
        <dbReference type="ARBA" id="ARBA00022917"/>
    </source>
</evidence>
<dbReference type="PANTHER" id="PTHR11659:SF0">
    <property type="entry name" value="GLUTAMYL-TRNA(GLN) AMIDOTRANSFERASE SUBUNIT B, MITOCHONDRIAL"/>
    <property type="match status" value="1"/>
</dbReference>
<dbReference type="InterPro" id="IPR023168">
    <property type="entry name" value="GatB_Yqey_C_2"/>
</dbReference>
<dbReference type="InterPro" id="IPR042114">
    <property type="entry name" value="GatB_C_1"/>
</dbReference>
<dbReference type="GO" id="GO:0005739">
    <property type="term" value="C:mitochondrion"/>
    <property type="evidence" value="ECO:0007669"/>
    <property type="project" value="UniProtKB-SubCell"/>
</dbReference>
<evidence type="ECO:0000256" key="1">
    <source>
        <dbReference type="ARBA" id="ARBA00005306"/>
    </source>
</evidence>
<evidence type="ECO:0000256" key="5">
    <source>
        <dbReference type="ARBA" id="ARBA00022840"/>
    </source>
</evidence>
<dbReference type="PANTHER" id="PTHR11659">
    <property type="entry name" value="GLUTAMYL-TRNA GLN AMIDOTRANSFERASE SUBUNIT B MITOCHONDRIAL AND PROKARYOTIC PET112-RELATED"/>
    <property type="match status" value="1"/>
</dbReference>
<evidence type="ECO:0000256" key="8">
    <source>
        <dbReference type="ARBA" id="ARBA00047380"/>
    </source>
</evidence>
<keyword evidence="10" id="KW-0496">Mitochondrion</keyword>
<dbReference type="GO" id="GO:0030956">
    <property type="term" value="C:glutamyl-tRNA(Gln) amidotransferase complex"/>
    <property type="evidence" value="ECO:0007669"/>
    <property type="project" value="UniProtKB-UniRule"/>
</dbReference>
<dbReference type="InterPro" id="IPR017959">
    <property type="entry name" value="Asn/Gln-tRNA_amidoTrfase_suB/E"/>
</dbReference>
<sequence>MAACTVLVTPLLYVNKQSSLFYYKACNIHRQCVTKKISTSVSRCSSQADPQKKSRPHELVGVVGLEIHAQIQSNTKLFSGSKVGFSAPPNSLVSFFDASLPGTLPVLNRRCVEAAVMTALALNCTINKKSFFDRKHYFYADLPAGYQITQQRRAVAVDGQLAYSLLGGRKRNQIQSRTVRIKQIQLEQDSGKSLHDDQRSQTLIDLNRAGVGLMELVMEPDMSCGEQAAAAVRELQLVLQALGTCQGNMSEGQLRVDANVSVHRPGEELGVRTEVKNINSARFLSRAIDYEIQRQIEALGRGEAVLNETRTYDSKSGHTIPMRDKEGLQDYRFMPEPNLPPLVVYEDRGSVPAGLLGAEGVVVLEGLREGLPELPSVKRARLVRSYGLLPEHSFTLVNEDGLMEYFEAVVKETRKEPRKLIGWVTNELLGHLKHHNLSVSKCPVSPSALAELLELQEAGHISSTVAKQVLGEMWRDPGRRAPEVVREQDLGLVCDSSDLQRVCQRVLDSHPDLVRALQEGNKKVLNRLMGLVQKETKGRADPVLVRSLLEEKTS</sequence>
<dbReference type="GO" id="GO:0050567">
    <property type="term" value="F:glutaminyl-tRNA synthase (glutamine-hydrolyzing) activity"/>
    <property type="evidence" value="ECO:0007669"/>
    <property type="project" value="UniProtKB-UniRule"/>
</dbReference>
<reference evidence="12" key="1">
    <citation type="submission" date="2025-08" db="UniProtKB">
        <authorList>
            <consortium name="Ensembl"/>
        </authorList>
    </citation>
    <scope>IDENTIFICATION</scope>
</reference>
<proteinExistence type="inferred from homology"/>
<dbReference type="InterPro" id="IPR006075">
    <property type="entry name" value="Asn/Gln-tRNA_Trfase_suB/E_cat"/>
</dbReference>
<comment type="catalytic activity">
    <reaction evidence="8">
        <text>L-aspartyl-tRNA(Asn) + L-glutamine + ATP + H2O = L-asparaginyl-tRNA(Asn) + L-glutamate + ADP + phosphate + 2 H(+)</text>
        <dbReference type="Rhea" id="RHEA:14513"/>
        <dbReference type="Rhea" id="RHEA-COMP:9674"/>
        <dbReference type="Rhea" id="RHEA-COMP:9677"/>
        <dbReference type="ChEBI" id="CHEBI:15377"/>
        <dbReference type="ChEBI" id="CHEBI:15378"/>
        <dbReference type="ChEBI" id="CHEBI:29985"/>
        <dbReference type="ChEBI" id="CHEBI:30616"/>
        <dbReference type="ChEBI" id="CHEBI:43474"/>
        <dbReference type="ChEBI" id="CHEBI:58359"/>
        <dbReference type="ChEBI" id="CHEBI:78515"/>
        <dbReference type="ChEBI" id="CHEBI:78516"/>
        <dbReference type="ChEBI" id="CHEBI:456216"/>
    </reaction>
</comment>
<dbReference type="InterPro" id="IPR014746">
    <property type="entry name" value="Gln_synth/guanido_kin_cat_dom"/>
</dbReference>
<protein>
    <recommendedName>
        <fullName evidence="10">Glutamyl-tRNA(Gln) amidotransferase subunit B, mitochondrial</fullName>
        <shortName evidence="10">Glu-AdT subunit B</shortName>
        <ecNumber evidence="10">6.3.5.-</ecNumber>
    </recommendedName>
    <alternativeName>
        <fullName evidence="10">Cytochrome oxidase assembly factor PET112 homolog</fullName>
    </alternativeName>
    <alternativeName>
        <fullName evidence="10">PET112-like</fullName>
    </alternativeName>
</protein>
<keyword evidence="5 10" id="KW-0067">ATP-binding</keyword>
<evidence type="ECO:0000256" key="9">
    <source>
        <dbReference type="ARBA" id="ARBA00047913"/>
    </source>
</evidence>
<comment type="subcellular location">
    <subcellularLocation>
        <location evidence="10">Mitochondrion</location>
    </subcellularLocation>
</comment>
<dbReference type="SMART" id="SM00845">
    <property type="entry name" value="GatB_Yqey"/>
    <property type="match status" value="1"/>
</dbReference>
<dbReference type="OMA" id="ARKWWMG"/>
<evidence type="ECO:0000259" key="11">
    <source>
        <dbReference type="SMART" id="SM00845"/>
    </source>
</evidence>
<comment type="subunit">
    <text evidence="10">Subunit of the heterotrimeric GatCAB amidotransferase (AdT) complex, composed of A (QRSL1), B (GATB) and C (GATC) subunits.</text>
</comment>
<dbReference type="Pfam" id="PF02637">
    <property type="entry name" value="GatB_Yqey"/>
    <property type="match status" value="1"/>
</dbReference>
<dbReference type="Ensembl" id="ENSGMOT00000064411.1">
    <property type="protein sequence ID" value="ENSGMOP00000068015.1"/>
    <property type="gene ID" value="ENSGMOG00000001575.2"/>
</dbReference>
<dbReference type="SUPFAM" id="SSF89095">
    <property type="entry name" value="GatB/YqeY motif"/>
    <property type="match status" value="1"/>
</dbReference>
<dbReference type="NCBIfam" id="NF004012">
    <property type="entry name" value="PRK05477.1-2"/>
    <property type="match status" value="1"/>
</dbReference>
<evidence type="ECO:0000313" key="12">
    <source>
        <dbReference type="Ensembl" id="ENSGMOP00000068015.1"/>
    </source>
</evidence>
<dbReference type="InterPro" id="IPR004413">
    <property type="entry name" value="GatB"/>
</dbReference>
<comment type="function">
    <text evidence="7">Allows the formation of correctly charged Asn-tRNA(Asn) or Gln-tRNA(Gln) through the transamidation of misacylated Asp-tRNA(Asn) or Glu-tRNA(Gln) in organisms which lack either or both of asparaginyl-tRNA or glutaminyl-tRNA synthetases. The reaction takes place in the presence of glutamine and ATP through an activated phospho-Asp-tRNA(Asn) or phospho-Glu-tRNA(Gln).</text>
</comment>
<evidence type="ECO:0000256" key="2">
    <source>
        <dbReference type="ARBA" id="ARBA00011123"/>
    </source>
</evidence>
<dbReference type="InterPro" id="IPR018027">
    <property type="entry name" value="Asn/Gln_amidotransferase"/>
</dbReference>
<dbReference type="OrthoDB" id="1722066at2759"/>
<dbReference type="NCBIfam" id="TIGR00133">
    <property type="entry name" value="gatB"/>
    <property type="match status" value="1"/>
</dbReference>
<feature type="domain" description="Asn/Gln amidotransferase" evidence="11">
    <location>
        <begin position="404"/>
        <end position="553"/>
    </location>
</feature>
<dbReference type="NCBIfam" id="NF004014">
    <property type="entry name" value="PRK05477.1-4"/>
    <property type="match status" value="1"/>
</dbReference>
<dbReference type="GeneID" id="115540352"/>
<keyword evidence="3 10" id="KW-0436">Ligase</keyword>
<evidence type="ECO:0000256" key="3">
    <source>
        <dbReference type="ARBA" id="ARBA00022598"/>
    </source>
</evidence>
<comment type="similarity">
    <text evidence="1 10">Belongs to the GatB/GatE family. GatB subfamily.</text>
</comment>
<dbReference type="EC" id="6.3.5.-" evidence="10"/>
<organism evidence="12 13">
    <name type="scientific">Gadus morhua</name>
    <name type="common">Atlantic cod</name>
    <dbReference type="NCBI Taxonomy" id="8049"/>
    <lineage>
        <taxon>Eukaryota</taxon>
        <taxon>Metazoa</taxon>
        <taxon>Chordata</taxon>
        <taxon>Craniata</taxon>
        <taxon>Vertebrata</taxon>
        <taxon>Euteleostomi</taxon>
        <taxon>Actinopterygii</taxon>
        <taxon>Neopterygii</taxon>
        <taxon>Teleostei</taxon>
        <taxon>Neoteleostei</taxon>
        <taxon>Acanthomorphata</taxon>
        <taxon>Zeiogadaria</taxon>
        <taxon>Gadariae</taxon>
        <taxon>Gadiformes</taxon>
        <taxon>Gadoidei</taxon>
        <taxon>Gadidae</taxon>
        <taxon>Gadus</taxon>
    </lineage>
</organism>
<dbReference type="GeneTree" id="ENSGT00390000016644"/>
<dbReference type="Gene3D" id="1.10.10.410">
    <property type="match status" value="1"/>
</dbReference>
<evidence type="ECO:0000256" key="7">
    <source>
        <dbReference type="ARBA" id="ARBA00024799"/>
    </source>
</evidence>
<name>A0A8C5CWA5_GADMO</name>
<evidence type="ECO:0000313" key="13">
    <source>
        <dbReference type="Proteomes" id="UP000694546"/>
    </source>
</evidence>
<comment type="function">
    <text evidence="10">Allows the formation of correctly charged Gln-tRNA(Gln) through the transamidation of misacylated Glu-tRNA(Gln) in the mitochondria. The reaction takes place in the presence of glutamine and ATP through an activated gamma-phospho-Glu-tRNA(Gln).</text>
</comment>
<accession>A0A8C5CWA5</accession>
<dbReference type="RefSeq" id="XP_030207394.1">
    <property type="nucleotide sequence ID" value="XM_030351534.1"/>
</dbReference>
<dbReference type="HAMAP" id="MF_00121">
    <property type="entry name" value="GatB"/>
    <property type="match status" value="1"/>
</dbReference>
<dbReference type="GO" id="GO:0005524">
    <property type="term" value="F:ATP binding"/>
    <property type="evidence" value="ECO:0007669"/>
    <property type="project" value="UniProtKB-KW"/>
</dbReference>
<keyword evidence="6 10" id="KW-0648">Protein biosynthesis</keyword>
<dbReference type="SUPFAM" id="SSF55931">
    <property type="entry name" value="Glutamine synthetase/guanido kinase"/>
    <property type="match status" value="1"/>
</dbReference>
<dbReference type="GO" id="GO:0070681">
    <property type="term" value="P:glutaminyl-tRNAGln biosynthesis via transamidation"/>
    <property type="evidence" value="ECO:0007669"/>
    <property type="project" value="UniProtKB-UniRule"/>
</dbReference>
<keyword evidence="4 10" id="KW-0547">Nucleotide-binding</keyword>
<evidence type="ECO:0000256" key="10">
    <source>
        <dbReference type="HAMAP-Rule" id="MF_03147"/>
    </source>
</evidence>
<gene>
    <name evidence="10 12" type="primary">GATB</name>
    <name evidence="12" type="synonym">gatb</name>
    <name evidence="10" type="synonym">PET112</name>
    <name evidence="10" type="synonym">PET112L</name>
</gene>
<keyword evidence="13" id="KW-1185">Reference proteome</keyword>
<dbReference type="AlphaFoldDB" id="A0A8C5CWA5"/>
<dbReference type="Proteomes" id="UP000694546">
    <property type="component" value="Chromosome 3"/>
</dbReference>